<organism evidence="1 2">
    <name type="scientific">Candidatus Enterococcus wittei</name>
    <dbReference type="NCBI Taxonomy" id="1987383"/>
    <lineage>
        <taxon>Bacteria</taxon>
        <taxon>Bacillati</taxon>
        <taxon>Bacillota</taxon>
        <taxon>Bacilli</taxon>
        <taxon>Lactobacillales</taxon>
        <taxon>Enterococcaceae</taxon>
        <taxon>Enterococcus</taxon>
    </lineage>
</organism>
<dbReference type="RefSeq" id="WP_086285230.1">
    <property type="nucleotide sequence ID" value="NZ_NGMO01000003.1"/>
</dbReference>
<accession>A0A242JZ32</accession>
<dbReference type="EMBL" id="NGMO01000003">
    <property type="protein sequence ID" value="OTP10492.1"/>
    <property type="molecule type" value="Genomic_DNA"/>
</dbReference>
<sequence>MKKVFFFGFLVSVLFSGVSIYGDEKSSIEKTDSEKMEIANKVVNSIDYFDRVTITFRERYGNLSDREYQVKAKMDFTKGLLDEEFVEKFDDGTIGEQKATLYDKSQDKNLLDINFKEKDYVASQYDYDSTQGNRLIESYPIEKRITSVGENVLFQRNSTLPLSMSADAVFPQTYGAQFFSDFDNWDLVGEDTLLGRQAIVAEGNYPKELGEKLKADRFK</sequence>
<evidence type="ECO:0000313" key="2">
    <source>
        <dbReference type="Proteomes" id="UP000194933"/>
    </source>
</evidence>
<keyword evidence="2" id="KW-1185">Reference proteome</keyword>
<proteinExistence type="predicted"/>
<dbReference type="Proteomes" id="UP000194933">
    <property type="component" value="Unassembled WGS sequence"/>
</dbReference>
<comment type="caution">
    <text evidence="1">The sequence shown here is derived from an EMBL/GenBank/DDBJ whole genome shotgun (WGS) entry which is preliminary data.</text>
</comment>
<evidence type="ECO:0000313" key="1">
    <source>
        <dbReference type="EMBL" id="OTP10492.1"/>
    </source>
</evidence>
<name>A0A242JZ32_9ENTE</name>
<dbReference type="AlphaFoldDB" id="A0A242JZ32"/>
<gene>
    <name evidence="1" type="ORF">A5844_002192</name>
</gene>
<reference evidence="1 2" key="1">
    <citation type="submission" date="2017-05" db="EMBL/GenBank/DDBJ databases">
        <title>The Genome Sequence of Enterococcus sp. 10A9_DIV0425.</title>
        <authorList>
            <consortium name="The Broad Institute Genomics Platform"/>
            <consortium name="The Broad Institute Genomic Center for Infectious Diseases"/>
            <person name="Earl A."/>
            <person name="Manson A."/>
            <person name="Schwartman J."/>
            <person name="Gilmore M."/>
            <person name="Abouelleil A."/>
            <person name="Cao P."/>
            <person name="Chapman S."/>
            <person name="Cusick C."/>
            <person name="Shea T."/>
            <person name="Young S."/>
            <person name="Neafsey D."/>
            <person name="Nusbaum C."/>
            <person name="Birren B."/>
        </authorList>
    </citation>
    <scope>NUCLEOTIDE SEQUENCE [LARGE SCALE GENOMIC DNA]</scope>
    <source>
        <strain evidence="1 2">10A9_DIV0425</strain>
    </source>
</reference>
<protein>
    <submittedName>
        <fullName evidence="1">Uncharacterized protein</fullName>
    </submittedName>
</protein>